<keyword evidence="4" id="KW-0560">Oxidoreductase</keyword>
<sequence>MSLPAPKVLIVGAGPSGLISALTLLQNGVPVRIIAKEESYRPGQRGSGISARTMEIYKFLGVDEVPQKAIFNFDVLEHAQGEAKVNNVVRMMPWAEPTPSCPWRTYLMMGQNSAEEILRSHLAKYGCTVELGTALTTFKQDSEHITAVLTKSVNGKEHTETIDVDWLVGADGARGVTRKALGLTFLGETTENQNMVIGDVHIKGLSTVGWHNYGERSSILLTVKPGEKLDNGTFQFFIMGPDVDHVKLSSDTTALLEFFAKQSGLPREAFGDVVWVADYNPKFRMVDKFVEGRCFVVGDAAHVHSPMGGQGMNSSIQDSFNLAWKLALVAKGHAPPTLLQSYNDERLPVIAAMLNISKTMQNTAVDPQSENPWVRSEKLLQLGVNYRGSSIVIDETEDGADGVQPTGDSYIIDGTLKGGDRAPDAPNLLDTRSQNGLTTARFFDIFKPYTHTVLIFSSAAATSQCTAVLRALQQYPEGCIQSAVVHTFEVYRAGDTGLELATMVLKDNLGHAYEGYAVAPRAEVITVYIVRPDGVVGGKVRGVEGVEKYFSGILQ</sequence>
<dbReference type="InterPro" id="IPR038220">
    <property type="entry name" value="PHOX_C_sf"/>
</dbReference>
<dbReference type="Gene3D" id="3.40.30.20">
    <property type="match status" value="1"/>
</dbReference>
<dbReference type="STRING" id="436010.A0A166PGB3"/>
<dbReference type="AlphaFoldDB" id="A0A166PGB3"/>
<dbReference type="OrthoDB" id="2690153at2759"/>
<evidence type="ECO:0000313" key="7">
    <source>
        <dbReference type="Proteomes" id="UP000076532"/>
    </source>
</evidence>
<gene>
    <name evidence="6" type="ORF">FIBSPDRAFT_855354</name>
</gene>
<proteinExistence type="predicted"/>
<reference evidence="6 7" key="1">
    <citation type="journal article" date="2016" name="Mol. Biol. Evol.">
        <title>Comparative Genomics of Early-Diverging Mushroom-Forming Fungi Provides Insights into the Origins of Lignocellulose Decay Capabilities.</title>
        <authorList>
            <person name="Nagy L.G."/>
            <person name="Riley R."/>
            <person name="Tritt A."/>
            <person name="Adam C."/>
            <person name="Daum C."/>
            <person name="Floudas D."/>
            <person name="Sun H."/>
            <person name="Yadav J.S."/>
            <person name="Pangilinan J."/>
            <person name="Larsson K.H."/>
            <person name="Matsuura K."/>
            <person name="Barry K."/>
            <person name="Labutti K."/>
            <person name="Kuo R."/>
            <person name="Ohm R.A."/>
            <person name="Bhattacharya S.S."/>
            <person name="Shirouzu T."/>
            <person name="Yoshinaga Y."/>
            <person name="Martin F.M."/>
            <person name="Grigoriev I.V."/>
            <person name="Hibbett D.S."/>
        </authorList>
    </citation>
    <scope>NUCLEOTIDE SEQUENCE [LARGE SCALE GENOMIC DNA]</scope>
    <source>
        <strain evidence="6 7">CBS 109695</strain>
    </source>
</reference>
<dbReference type="EMBL" id="KV417517">
    <property type="protein sequence ID" value="KZP26058.1"/>
    <property type="molecule type" value="Genomic_DNA"/>
</dbReference>
<dbReference type="PRINTS" id="PR00420">
    <property type="entry name" value="RNGMNOXGNASE"/>
</dbReference>
<dbReference type="GO" id="GO:0016709">
    <property type="term" value="F:oxidoreductase activity, acting on paired donors, with incorporation or reduction of molecular oxygen, NAD(P)H as one donor, and incorporation of one atom of oxygen"/>
    <property type="evidence" value="ECO:0007669"/>
    <property type="project" value="UniProtKB-ARBA"/>
</dbReference>
<evidence type="ECO:0000259" key="5">
    <source>
        <dbReference type="Pfam" id="PF01494"/>
    </source>
</evidence>
<dbReference type="SUPFAM" id="SSF51905">
    <property type="entry name" value="FAD/NAD(P)-binding domain"/>
    <property type="match status" value="1"/>
</dbReference>
<dbReference type="Proteomes" id="UP000076532">
    <property type="component" value="Unassembled WGS sequence"/>
</dbReference>
<keyword evidence="3" id="KW-0274">FAD</keyword>
<dbReference type="Pfam" id="PF01494">
    <property type="entry name" value="FAD_binding_3"/>
    <property type="match status" value="1"/>
</dbReference>
<dbReference type="PANTHER" id="PTHR43004:SF19">
    <property type="entry name" value="BINDING MONOOXYGENASE, PUTATIVE (JCVI)-RELATED"/>
    <property type="match status" value="1"/>
</dbReference>
<feature type="domain" description="FAD-binding" evidence="5">
    <location>
        <begin position="7"/>
        <end position="355"/>
    </location>
</feature>
<accession>A0A166PGB3</accession>
<dbReference type="InterPro" id="IPR050641">
    <property type="entry name" value="RIFMO-like"/>
</dbReference>
<dbReference type="GO" id="GO:0071949">
    <property type="term" value="F:FAD binding"/>
    <property type="evidence" value="ECO:0007669"/>
    <property type="project" value="InterPro"/>
</dbReference>
<evidence type="ECO:0000256" key="1">
    <source>
        <dbReference type="ARBA" id="ARBA00001974"/>
    </source>
</evidence>
<name>A0A166PGB3_9AGAM</name>
<keyword evidence="7" id="KW-1185">Reference proteome</keyword>
<protein>
    <recommendedName>
        <fullName evidence="5">FAD-binding domain-containing protein</fullName>
    </recommendedName>
</protein>
<dbReference type="Gene3D" id="3.50.50.60">
    <property type="entry name" value="FAD/NAD(P)-binding domain"/>
    <property type="match status" value="1"/>
</dbReference>
<evidence type="ECO:0000313" key="6">
    <source>
        <dbReference type="EMBL" id="KZP26058.1"/>
    </source>
</evidence>
<evidence type="ECO:0000256" key="3">
    <source>
        <dbReference type="ARBA" id="ARBA00022827"/>
    </source>
</evidence>
<evidence type="ECO:0000256" key="2">
    <source>
        <dbReference type="ARBA" id="ARBA00022630"/>
    </source>
</evidence>
<dbReference type="InterPro" id="IPR036188">
    <property type="entry name" value="FAD/NAD-bd_sf"/>
</dbReference>
<dbReference type="PANTHER" id="PTHR43004">
    <property type="entry name" value="TRK SYSTEM POTASSIUM UPTAKE PROTEIN"/>
    <property type="match status" value="1"/>
</dbReference>
<keyword evidence="2" id="KW-0285">Flavoprotein</keyword>
<dbReference type="Gene3D" id="3.30.70.2450">
    <property type="match status" value="1"/>
</dbReference>
<evidence type="ECO:0000256" key="4">
    <source>
        <dbReference type="ARBA" id="ARBA00023002"/>
    </source>
</evidence>
<comment type="cofactor">
    <cofactor evidence="1">
        <name>FAD</name>
        <dbReference type="ChEBI" id="CHEBI:57692"/>
    </cofactor>
</comment>
<dbReference type="InterPro" id="IPR002938">
    <property type="entry name" value="FAD-bd"/>
</dbReference>
<organism evidence="6 7">
    <name type="scientific">Athelia psychrophila</name>
    <dbReference type="NCBI Taxonomy" id="1759441"/>
    <lineage>
        <taxon>Eukaryota</taxon>
        <taxon>Fungi</taxon>
        <taxon>Dikarya</taxon>
        <taxon>Basidiomycota</taxon>
        <taxon>Agaricomycotina</taxon>
        <taxon>Agaricomycetes</taxon>
        <taxon>Agaricomycetidae</taxon>
        <taxon>Atheliales</taxon>
        <taxon>Atheliaceae</taxon>
        <taxon>Athelia</taxon>
    </lineage>
</organism>